<reference evidence="2 3" key="1">
    <citation type="journal article" date="2014" name="Am. J. Bot.">
        <title>Genome assembly and annotation for red clover (Trifolium pratense; Fabaceae).</title>
        <authorList>
            <person name="Istvanek J."/>
            <person name="Jaros M."/>
            <person name="Krenek A."/>
            <person name="Repkova J."/>
        </authorList>
    </citation>
    <scope>NUCLEOTIDE SEQUENCE [LARGE SCALE GENOMIC DNA]</scope>
    <source>
        <strain evidence="3">cv. Tatra</strain>
        <tissue evidence="2">Young leaves</tissue>
    </source>
</reference>
<feature type="non-terminal residue" evidence="2">
    <location>
        <position position="51"/>
    </location>
</feature>
<protein>
    <submittedName>
        <fullName evidence="2">Uncharacterized protein</fullName>
    </submittedName>
</protein>
<gene>
    <name evidence="2" type="ORF">L195_g018279</name>
    <name evidence="1" type="ORF">L195_g056951</name>
</gene>
<dbReference type="EMBL" id="ASHM01013126">
    <property type="protein sequence ID" value="PNX95096.1"/>
    <property type="molecule type" value="Genomic_DNA"/>
</dbReference>
<proteinExistence type="predicted"/>
<evidence type="ECO:0000313" key="3">
    <source>
        <dbReference type="Proteomes" id="UP000236291"/>
    </source>
</evidence>
<sequence>MNKDLAPSPEKGINVKDFNVLSREEGGYKSCHLFLSGGDSSSLSVAPSPGN</sequence>
<organism evidence="2 3">
    <name type="scientific">Trifolium pratense</name>
    <name type="common">Red clover</name>
    <dbReference type="NCBI Taxonomy" id="57577"/>
    <lineage>
        <taxon>Eukaryota</taxon>
        <taxon>Viridiplantae</taxon>
        <taxon>Streptophyta</taxon>
        <taxon>Embryophyta</taxon>
        <taxon>Tracheophyta</taxon>
        <taxon>Spermatophyta</taxon>
        <taxon>Magnoliopsida</taxon>
        <taxon>eudicotyledons</taxon>
        <taxon>Gunneridae</taxon>
        <taxon>Pentapetalae</taxon>
        <taxon>rosids</taxon>
        <taxon>fabids</taxon>
        <taxon>Fabales</taxon>
        <taxon>Fabaceae</taxon>
        <taxon>Papilionoideae</taxon>
        <taxon>50 kb inversion clade</taxon>
        <taxon>NPAAA clade</taxon>
        <taxon>Hologalegina</taxon>
        <taxon>IRL clade</taxon>
        <taxon>Trifolieae</taxon>
        <taxon>Trifolium</taxon>
    </lineage>
</organism>
<evidence type="ECO:0000313" key="1">
    <source>
        <dbReference type="EMBL" id="PNX69864.1"/>
    </source>
</evidence>
<name>A0A2K3MWF7_TRIPR</name>
<dbReference type="Proteomes" id="UP000236291">
    <property type="component" value="Unassembled WGS sequence"/>
</dbReference>
<accession>A0A2K3MWF7</accession>
<evidence type="ECO:0000313" key="2">
    <source>
        <dbReference type="EMBL" id="PNX95096.1"/>
    </source>
</evidence>
<dbReference type="AlphaFoldDB" id="A0A2K3MWF7"/>
<dbReference type="EMBL" id="ASHM01110286">
    <property type="protein sequence ID" value="PNX69864.1"/>
    <property type="molecule type" value="Genomic_DNA"/>
</dbReference>
<reference evidence="2 3" key="2">
    <citation type="journal article" date="2017" name="Front. Plant Sci.">
        <title>Gene Classification and Mining of Molecular Markers Useful in Red Clover (Trifolium pratense) Breeding.</title>
        <authorList>
            <person name="Istvanek J."/>
            <person name="Dluhosova J."/>
            <person name="Dluhos P."/>
            <person name="Patkova L."/>
            <person name="Nedelnik J."/>
            <person name="Repkova J."/>
        </authorList>
    </citation>
    <scope>NUCLEOTIDE SEQUENCE [LARGE SCALE GENOMIC DNA]</scope>
    <source>
        <strain evidence="3">cv. Tatra</strain>
        <tissue evidence="2">Young leaves</tissue>
    </source>
</reference>
<comment type="caution">
    <text evidence="2">The sequence shown here is derived from an EMBL/GenBank/DDBJ whole genome shotgun (WGS) entry which is preliminary data.</text>
</comment>